<sequence length="664" mass="72071">MERPFMSIDNNNMGTFMHGYPYDSNTRNTLGMSGLQDTMAPALYPGAHQEMHKSYFTGPNGNDGGFLQAGTVQSSEYLSPASGHNLVKGGGMDLDIDMASAGSFAQDGVFFGVPQETSNFMQPSMEPPFFNMNNNNALAGSSWQATHTTLAGLGGAIHSNNSWQHAPNNSYATTTDAGLSHEQDIQSSFASGPTAYSVGRGTPYSLPFAFNAFGASPINDNGLPPSSLTPDVQFDASSGMHGTSLNMASAQFARADIGPFVPPFLGHSTSTLPFDGFFSAAPATISAPQPVRPFIAAFDIPTPSAGTSSTPIHTSIHTGSAHYLPPYARKEEHRASNHYRADYERGQISAEYRSSYIPKDVVRATARIKIQAARAETVSASASRVAPARLTSYIPTPMTERTDAAAGDSNVAAGATTNHSSHPDAGTSTEAPTFAELQAQVNPVAPSVPAVGRSSGSANPLPVVSTIQRSSQGSSHRKPTAEYLDRHSQQKVRRYENGSALRHSVRAIPNAPKDTRAAHQAIGEKDIVDRQYTLFYAAETRAVMHPLPPRQKRNLLFDRKMIMGLRLNELENQLKEWFARFPQAKGQPGGARSYTPTAYKNEYASRALLFDVLDRWEEENGLLTCPQEGWKFRDLLGYETNMRIINTRSKEAKEARLERRRQKA</sequence>
<gene>
    <name evidence="2" type="ORF">CYLTODRAFT_445725</name>
</gene>
<proteinExistence type="predicted"/>
<dbReference type="EMBL" id="KN880615">
    <property type="protein sequence ID" value="KIY64868.1"/>
    <property type="molecule type" value="Genomic_DNA"/>
</dbReference>
<keyword evidence="3" id="KW-1185">Reference proteome</keyword>
<reference evidence="2 3" key="1">
    <citation type="journal article" date="2015" name="Fungal Genet. Biol.">
        <title>Evolution of novel wood decay mechanisms in Agaricales revealed by the genome sequences of Fistulina hepatica and Cylindrobasidium torrendii.</title>
        <authorList>
            <person name="Floudas D."/>
            <person name="Held B.W."/>
            <person name="Riley R."/>
            <person name="Nagy L.G."/>
            <person name="Koehler G."/>
            <person name="Ransdell A.S."/>
            <person name="Younus H."/>
            <person name="Chow J."/>
            <person name="Chiniquy J."/>
            <person name="Lipzen A."/>
            <person name="Tritt A."/>
            <person name="Sun H."/>
            <person name="Haridas S."/>
            <person name="LaButti K."/>
            <person name="Ohm R.A."/>
            <person name="Kues U."/>
            <person name="Blanchette R.A."/>
            <person name="Grigoriev I.V."/>
            <person name="Minto R.E."/>
            <person name="Hibbett D.S."/>
        </authorList>
    </citation>
    <scope>NUCLEOTIDE SEQUENCE [LARGE SCALE GENOMIC DNA]</scope>
    <source>
        <strain evidence="2 3">FP15055 ss-10</strain>
    </source>
</reference>
<feature type="compositionally biased region" description="Basic and acidic residues" evidence="1">
    <location>
        <begin position="479"/>
        <end position="491"/>
    </location>
</feature>
<dbReference type="Proteomes" id="UP000054007">
    <property type="component" value="Unassembled WGS sequence"/>
</dbReference>
<evidence type="ECO:0000313" key="3">
    <source>
        <dbReference type="Proteomes" id="UP000054007"/>
    </source>
</evidence>
<feature type="compositionally biased region" description="Polar residues" evidence="1">
    <location>
        <begin position="465"/>
        <end position="474"/>
    </location>
</feature>
<dbReference type="AlphaFoldDB" id="A0A0D7B2P5"/>
<evidence type="ECO:0000313" key="2">
    <source>
        <dbReference type="EMBL" id="KIY64868.1"/>
    </source>
</evidence>
<evidence type="ECO:0000256" key="1">
    <source>
        <dbReference type="SAM" id="MobiDB-lite"/>
    </source>
</evidence>
<protein>
    <submittedName>
        <fullName evidence="2">Uncharacterized protein</fullName>
    </submittedName>
</protein>
<organism evidence="2 3">
    <name type="scientific">Cylindrobasidium torrendii FP15055 ss-10</name>
    <dbReference type="NCBI Taxonomy" id="1314674"/>
    <lineage>
        <taxon>Eukaryota</taxon>
        <taxon>Fungi</taxon>
        <taxon>Dikarya</taxon>
        <taxon>Basidiomycota</taxon>
        <taxon>Agaricomycotina</taxon>
        <taxon>Agaricomycetes</taxon>
        <taxon>Agaricomycetidae</taxon>
        <taxon>Agaricales</taxon>
        <taxon>Marasmiineae</taxon>
        <taxon>Physalacriaceae</taxon>
        <taxon>Cylindrobasidium</taxon>
    </lineage>
</organism>
<accession>A0A0D7B2P5</accession>
<name>A0A0D7B2P5_9AGAR</name>
<feature type="region of interest" description="Disordered" evidence="1">
    <location>
        <begin position="446"/>
        <end position="491"/>
    </location>
</feature>